<protein>
    <recommendedName>
        <fullName evidence="3">NRDE family protein</fullName>
    </recommendedName>
</protein>
<dbReference type="Pfam" id="PF05742">
    <property type="entry name" value="TANGO2"/>
    <property type="match status" value="1"/>
</dbReference>
<dbReference type="PANTHER" id="PTHR17985">
    <property type="entry name" value="SER/THR-RICH PROTEIN T10 IN DGCR REGION"/>
    <property type="match status" value="1"/>
</dbReference>
<accession>A0A2S7WE87</accession>
<sequence length="239" mass="27666">MCTVSFLPLDTNDFILTSNRDETPLRKTIAPDFYIENNATLLYPKDAFAGGTWIGASNQKRLICLLNGAFEKHQRKAFYRKSRGIIVTELLAVEDAVSEIQQTNFIDIEPFTLVLIDFKNGLKIYELVWDGEEKHFQQLENTPKIWSSATLYNEDMKLERQSWFADWLQENKVFSQDKILAFHKDASKGTKETAIKMKRTFVETVSITSIKKTTENVEILYEDFLQNTVTLKQMTLLTK</sequence>
<dbReference type="RefSeq" id="WP_105047056.1">
    <property type="nucleotide sequence ID" value="NZ_CP150662.1"/>
</dbReference>
<proteinExistence type="predicted"/>
<dbReference type="InterPro" id="IPR008551">
    <property type="entry name" value="TANGO2"/>
</dbReference>
<dbReference type="AlphaFoldDB" id="A0A2S7WE87"/>
<dbReference type="OrthoDB" id="4380123at2"/>
<organism evidence="1 2">
    <name type="scientific">Polaribacter gangjinensis</name>
    <dbReference type="NCBI Taxonomy" id="574710"/>
    <lineage>
        <taxon>Bacteria</taxon>
        <taxon>Pseudomonadati</taxon>
        <taxon>Bacteroidota</taxon>
        <taxon>Flavobacteriia</taxon>
        <taxon>Flavobacteriales</taxon>
        <taxon>Flavobacteriaceae</taxon>
    </lineage>
</organism>
<reference evidence="1 2" key="1">
    <citation type="submission" date="2016-12" db="EMBL/GenBank/DDBJ databases">
        <title>Trade-off between light-utilization and light-protection in marine flavobacteria.</title>
        <authorList>
            <person name="Kumagai Y."/>
            <person name="Yoshizawa S."/>
            <person name="Kogure K."/>
            <person name="Iwasaki W."/>
        </authorList>
    </citation>
    <scope>NUCLEOTIDE SEQUENCE [LARGE SCALE GENOMIC DNA]</scope>
    <source>
        <strain evidence="1 2">KCTC 22729</strain>
    </source>
</reference>
<keyword evidence="2" id="KW-1185">Reference proteome</keyword>
<evidence type="ECO:0008006" key="3">
    <source>
        <dbReference type="Google" id="ProtNLM"/>
    </source>
</evidence>
<gene>
    <name evidence="1" type="ORF">BTO13_12035</name>
</gene>
<evidence type="ECO:0000313" key="1">
    <source>
        <dbReference type="EMBL" id="PQJ75907.1"/>
    </source>
</evidence>
<evidence type="ECO:0000313" key="2">
    <source>
        <dbReference type="Proteomes" id="UP000237608"/>
    </source>
</evidence>
<comment type="caution">
    <text evidence="1">The sequence shown here is derived from an EMBL/GenBank/DDBJ whole genome shotgun (WGS) entry which is preliminary data.</text>
</comment>
<dbReference type="Proteomes" id="UP000237608">
    <property type="component" value="Unassembled WGS sequence"/>
</dbReference>
<dbReference type="EMBL" id="MSCL01000001">
    <property type="protein sequence ID" value="PQJ75907.1"/>
    <property type="molecule type" value="Genomic_DNA"/>
</dbReference>
<name>A0A2S7WE87_9FLAO</name>
<dbReference type="PANTHER" id="PTHR17985:SF8">
    <property type="entry name" value="TRANSPORT AND GOLGI ORGANIZATION PROTEIN 2 HOMOLOG"/>
    <property type="match status" value="1"/>
</dbReference>